<dbReference type="PANTHER" id="PTHR12000:SF42">
    <property type="entry name" value="LEGUMAIN"/>
    <property type="match status" value="1"/>
</dbReference>
<feature type="chain" id="PRO_5046700934" evidence="2">
    <location>
        <begin position="21"/>
        <end position="456"/>
    </location>
</feature>
<evidence type="ECO:0000313" key="4">
    <source>
        <dbReference type="Proteomes" id="UP001363151"/>
    </source>
</evidence>
<feature type="signal peptide" evidence="2">
    <location>
        <begin position="1"/>
        <end position="20"/>
    </location>
</feature>
<proteinExistence type="inferred from homology"/>
<reference evidence="3 4" key="1">
    <citation type="submission" date="2024-03" db="EMBL/GenBank/DDBJ databases">
        <title>Aureococcus anophagefferens CCMP1851 and Kratosvirus quantuckense: Draft genome of a second virus-susceptible host strain in the model system.</title>
        <authorList>
            <person name="Chase E."/>
            <person name="Truchon A.R."/>
            <person name="Schepens W."/>
            <person name="Wilhelm S.W."/>
        </authorList>
    </citation>
    <scope>NUCLEOTIDE SEQUENCE [LARGE SCALE GENOMIC DNA]</scope>
    <source>
        <strain evidence="3 4">CCMP1851</strain>
    </source>
</reference>
<comment type="similarity">
    <text evidence="1">Belongs to the peptidase C13 family.</text>
</comment>
<name>A0ABR1G2W0_AURAN</name>
<dbReference type="PRINTS" id="PR00776">
    <property type="entry name" value="HEMOGLOBNASE"/>
</dbReference>
<comment type="caution">
    <text evidence="3">The sequence shown here is derived from an EMBL/GenBank/DDBJ whole genome shotgun (WGS) entry which is preliminary data.</text>
</comment>
<keyword evidence="2" id="KW-0732">Signal</keyword>
<dbReference type="EMBL" id="JBBJCI010000141">
    <property type="protein sequence ID" value="KAK7242665.1"/>
    <property type="molecule type" value="Genomic_DNA"/>
</dbReference>
<dbReference type="Pfam" id="PF01650">
    <property type="entry name" value="Peptidase_C13"/>
    <property type="match status" value="1"/>
</dbReference>
<evidence type="ECO:0000313" key="3">
    <source>
        <dbReference type="EMBL" id="KAK7242665.1"/>
    </source>
</evidence>
<dbReference type="PIRSF" id="PIRSF019663">
    <property type="entry name" value="Legumain"/>
    <property type="match status" value="1"/>
</dbReference>
<dbReference type="PANTHER" id="PTHR12000">
    <property type="entry name" value="HEMOGLOBINASE FAMILY MEMBER"/>
    <property type="match status" value="1"/>
</dbReference>
<dbReference type="Proteomes" id="UP001363151">
    <property type="component" value="Unassembled WGS sequence"/>
</dbReference>
<evidence type="ECO:0000256" key="1">
    <source>
        <dbReference type="ARBA" id="ARBA00009941"/>
    </source>
</evidence>
<evidence type="ECO:0000256" key="2">
    <source>
        <dbReference type="SAM" id="SignalP"/>
    </source>
</evidence>
<keyword evidence="4" id="KW-1185">Reference proteome</keyword>
<dbReference type="InterPro" id="IPR001096">
    <property type="entry name" value="Peptidase_C13"/>
</dbReference>
<protein>
    <submittedName>
        <fullName evidence="3">Cysteine-type peptidase</fullName>
    </submittedName>
</protein>
<dbReference type="Gene3D" id="3.40.50.1460">
    <property type="match status" value="1"/>
</dbReference>
<gene>
    <name evidence="3" type="primary">LGMN</name>
    <name evidence="3" type="ORF">SO694_00016327</name>
</gene>
<sequence length="456" mass="47958">MLFAVKLSLVAVFVVGDAAAFGTRELDSVRAGVRANATEHHWAVIVAGSNSFANYRHQADACHAYQIMKKNGVPESNIILMMYDDIAGNAMNPFPGQVFNRPTAAGVPGVDVYAGCVAEYTGKDVNRDVFLAVLTGDADAAGGRVLGSTAGDNVFVYYADHGAKGLVAMPANEKPVTAKDLQGALETMRSRDMYDRLVVYVEACESGSMFTGDLLANDTKVYATTAASGMESSWGCYCGTESKVDGKSLSTCLGDLYSVSWMENSDLDAPAETLAKQYRVVKRETNKSHVQLFGDQSFARDYVVAFQGDGDDKRGVAAPAAPARTGLVSSRDATLSFLEARLLAARGDVTALGDARNAYDAELAARAATAGRFARVSAAHGETLHGLLERGAKTDVGAFSDAHWACYGDAIEAVRTACPRGIDDEHVLGHLKVLAALCYADAGADVAGAVAAACAD</sequence>
<accession>A0ABR1G2W0</accession>
<organism evidence="3 4">
    <name type="scientific">Aureococcus anophagefferens</name>
    <name type="common">Harmful bloom alga</name>
    <dbReference type="NCBI Taxonomy" id="44056"/>
    <lineage>
        <taxon>Eukaryota</taxon>
        <taxon>Sar</taxon>
        <taxon>Stramenopiles</taxon>
        <taxon>Ochrophyta</taxon>
        <taxon>Pelagophyceae</taxon>
        <taxon>Pelagomonadales</taxon>
        <taxon>Pelagomonadaceae</taxon>
        <taxon>Aureococcus</taxon>
    </lineage>
</organism>